<feature type="binding site" evidence="7">
    <location>
        <position position="513"/>
    </location>
    <ligand>
        <name>ATP</name>
        <dbReference type="ChEBI" id="CHEBI:30616"/>
    </ligand>
</feature>
<dbReference type="PROSITE" id="PS00107">
    <property type="entry name" value="PROTEIN_KINASE_ATP"/>
    <property type="match status" value="2"/>
</dbReference>
<dbReference type="GO" id="GO:0016301">
    <property type="term" value="F:kinase activity"/>
    <property type="evidence" value="ECO:0007669"/>
    <property type="project" value="UniProtKB-KW"/>
</dbReference>
<feature type="compositionally biased region" description="Basic residues" evidence="8">
    <location>
        <begin position="804"/>
        <end position="813"/>
    </location>
</feature>
<reference evidence="12" key="1">
    <citation type="submission" date="2025-08" db="UniProtKB">
        <authorList>
            <consortium name="RefSeq"/>
        </authorList>
    </citation>
    <scope>IDENTIFICATION</scope>
    <source>
        <tissue evidence="12">Whole body</tissue>
    </source>
</reference>
<keyword evidence="4 7" id="KW-0547">Nucleotide-binding</keyword>
<dbReference type="CDD" id="cd05583">
    <property type="entry name" value="STKc_MSK_N"/>
    <property type="match status" value="1"/>
</dbReference>
<dbReference type="InterPro" id="IPR000719">
    <property type="entry name" value="Prot_kinase_dom"/>
</dbReference>
<evidence type="ECO:0000259" key="9">
    <source>
        <dbReference type="PROSITE" id="PS50011"/>
    </source>
</evidence>
<accession>A0ABM1J7D8</accession>
<feature type="binding site" evidence="7">
    <location>
        <position position="128"/>
    </location>
    <ligand>
        <name>ATP</name>
        <dbReference type="ChEBI" id="CHEBI:30616"/>
    </ligand>
</feature>
<feature type="region of interest" description="Disordered" evidence="8">
    <location>
        <begin position="1"/>
        <end position="29"/>
    </location>
</feature>
<feature type="region of interest" description="Disordered" evidence="8">
    <location>
        <begin position="868"/>
        <end position="995"/>
    </location>
</feature>
<sequence length="995" mass="111132">MLKRRGASNKMKNPEHESGYFEDGSDGSDTEVNVEETIVDEDRKCGSVSCYGLTKAIDGLDVRDSQEHLANGYEHHRSNRVNLEDSGGQRVDMSHFDLLKVLGTGAYGKVFLVRKRVGTDAGRLYAMKVLKKASIVQKKKTTEHTKTERQVLEAVRDSPFLVTLHYAFQTDAKLHLILDYVSGGELFTHLYQREHFTEDEVRIYIGEVILALEHLHKLGIIYRDIKLENILLDREGHIVLTDFGLSKEFLPHERDSNARAYSFCGTIEYMAPEVVRGGSAGHDIAVDWWSVGVLTYELLTGASPFTVEGEKNTQQEISRRILKTEPPIPSHLNPTVRNFISRLLVKDPRQRLGGGPRDAKELKEHPFFRRAPPPFSWDALEKKQISPPFVPRITHELDTSNFSEEFTKMVAADSPAVVPPNHDKIFRGYSYVAPSILFSENVVSRDIFFEETKESSSSDSQRSSTSDVLAMRLEGSTFFQAYELDLREPLGDGSFSVCRKCRHKKTAQEFAVKIVSRRMDSGSEASLLRSCQGHPNVVKLFEVHQDRAHTYLVMELLSGGELLSRPRPFTEQQASRIMKQLASAVRFMHSRGVVHRDLKPENIIFVHEGKDSPVKIVDFGFARLKRSCEPLLTPCFTLPYAAPEVIAKQGYDQSCDLWSLGAIMCCILSESLPFRTNSPDLASRIQSGEINFDADNWCHISPLAKQVAKGLLMVDPNKRLTATALVNHPWLFESTNSSSSTTTNSNVPDCITTTITTDATTNATTNATINATTNITTYCPPTSSTTQDKLEGFRLREVDGAKLAQRRKLHKRSTSSSVSSSASTTSSTLSVPLVRPSSSSTNVATSASPARPIAFDFGEDKVNEYLNSLSSSSESNSPKTNNDRHQEGKYKRRKRDMTDDDSTSQQGSSKAKRSKRHHDLDGESYQSSSSSSNSSGRSGPVTRSRKRKLEQNVSNLDSTMESYGFSSGTDKKDLNIHRKQKAGKRPKRFTTITVE</sequence>
<dbReference type="InterPro" id="IPR011009">
    <property type="entry name" value="Kinase-like_dom_sf"/>
</dbReference>
<gene>
    <name evidence="12" type="primary">LOC107072725</name>
</gene>
<dbReference type="InterPro" id="IPR000961">
    <property type="entry name" value="AGC-kinase_C"/>
</dbReference>
<evidence type="ECO:0000256" key="5">
    <source>
        <dbReference type="ARBA" id="ARBA00022777"/>
    </source>
</evidence>
<feature type="domain" description="Protein kinase" evidence="9">
    <location>
        <begin position="96"/>
        <end position="368"/>
    </location>
</feature>
<dbReference type="Gene3D" id="1.10.510.10">
    <property type="entry name" value="Transferase(Phosphotransferase) domain 1"/>
    <property type="match status" value="2"/>
</dbReference>
<dbReference type="Proteomes" id="UP000694924">
    <property type="component" value="Unplaced"/>
</dbReference>
<proteinExistence type="predicted"/>
<feature type="compositionally biased region" description="Basic residues" evidence="8">
    <location>
        <begin position="977"/>
        <end position="988"/>
    </location>
</feature>
<dbReference type="InterPro" id="IPR008271">
    <property type="entry name" value="Ser/Thr_kinase_AS"/>
</dbReference>
<dbReference type="RefSeq" id="XP_015188376.1">
    <property type="nucleotide sequence ID" value="XM_015332890.1"/>
</dbReference>
<keyword evidence="2" id="KW-0597">Phosphoprotein</keyword>
<name>A0ABM1J7D8_POLDO</name>
<dbReference type="Pfam" id="PF00433">
    <property type="entry name" value="Pkinase_C"/>
    <property type="match status" value="1"/>
</dbReference>
<dbReference type="InterPro" id="IPR017892">
    <property type="entry name" value="Pkinase_C"/>
</dbReference>
<evidence type="ECO:0000313" key="11">
    <source>
        <dbReference type="Proteomes" id="UP000694924"/>
    </source>
</evidence>
<dbReference type="Gene3D" id="3.30.200.20">
    <property type="entry name" value="Phosphorylase Kinase, domain 1"/>
    <property type="match status" value="2"/>
</dbReference>
<dbReference type="PROSITE" id="PS51285">
    <property type="entry name" value="AGC_KINASE_CTER"/>
    <property type="match status" value="1"/>
</dbReference>
<dbReference type="SMART" id="SM00220">
    <property type="entry name" value="S_TKc"/>
    <property type="match status" value="2"/>
</dbReference>
<organism evidence="11 12">
    <name type="scientific">Polistes dominula</name>
    <name type="common">European paper wasp</name>
    <name type="synonym">Vespa dominula</name>
    <dbReference type="NCBI Taxonomy" id="743375"/>
    <lineage>
        <taxon>Eukaryota</taxon>
        <taxon>Metazoa</taxon>
        <taxon>Ecdysozoa</taxon>
        <taxon>Arthropoda</taxon>
        <taxon>Hexapoda</taxon>
        <taxon>Insecta</taxon>
        <taxon>Pterygota</taxon>
        <taxon>Neoptera</taxon>
        <taxon>Endopterygota</taxon>
        <taxon>Hymenoptera</taxon>
        <taxon>Apocrita</taxon>
        <taxon>Aculeata</taxon>
        <taxon>Vespoidea</taxon>
        <taxon>Vespidae</taxon>
        <taxon>Polistinae</taxon>
        <taxon>Polistini</taxon>
        <taxon>Polistes</taxon>
    </lineage>
</organism>
<evidence type="ECO:0000256" key="3">
    <source>
        <dbReference type="ARBA" id="ARBA00022679"/>
    </source>
</evidence>
<evidence type="ECO:0000256" key="6">
    <source>
        <dbReference type="ARBA" id="ARBA00022840"/>
    </source>
</evidence>
<evidence type="ECO:0000256" key="1">
    <source>
        <dbReference type="ARBA" id="ARBA00022527"/>
    </source>
</evidence>
<dbReference type="Pfam" id="PF00069">
    <property type="entry name" value="Pkinase"/>
    <property type="match status" value="2"/>
</dbReference>
<feature type="domain" description="AGC-kinase C-terminal" evidence="10">
    <location>
        <begin position="373"/>
        <end position="441"/>
    </location>
</feature>
<protein>
    <submittedName>
        <fullName evidence="12">Ribosomal protein S6 kinase alpha-5 isoform X1</fullName>
    </submittedName>
</protein>
<evidence type="ECO:0000259" key="10">
    <source>
        <dbReference type="PROSITE" id="PS51285"/>
    </source>
</evidence>
<evidence type="ECO:0000256" key="8">
    <source>
        <dbReference type="SAM" id="MobiDB-lite"/>
    </source>
</evidence>
<keyword evidence="11" id="KW-1185">Reference proteome</keyword>
<dbReference type="SUPFAM" id="SSF56112">
    <property type="entry name" value="Protein kinase-like (PK-like)"/>
    <property type="match status" value="2"/>
</dbReference>
<feature type="region of interest" description="Disordered" evidence="8">
    <location>
        <begin position="802"/>
        <end position="847"/>
    </location>
</feature>
<dbReference type="PROSITE" id="PS50011">
    <property type="entry name" value="PROTEIN_KINASE_DOM"/>
    <property type="match status" value="2"/>
</dbReference>
<dbReference type="PROSITE" id="PS00108">
    <property type="entry name" value="PROTEIN_KINASE_ST"/>
    <property type="match status" value="2"/>
</dbReference>
<dbReference type="SMART" id="SM00133">
    <property type="entry name" value="S_TK_X"/>
    <property type="match status" value="1"/>
</dbReference>
<keyword evidence="1" id="KW-0723">Serine/threonine-protein kinase</keyword>
<dbReference type="GeneID" id="107072725"/>
<keyword evidence="5 12" id="KW-0418">Kinase</keyword>
<evidence type="ECO:0000256" key="2">
    <source>
        <dbReference type="ARBA" id="ARBA00022553"/>
    </source>
</evidence>
<keyword evidence="6 7" id="KW-0067">ATP-binding</keyword>
<feature type="compositionally biased region" description="Low complexity" evidence="8">
    <location>
        <begin position="868"/>
        <end position="877"/>
    </location>
</feature>
<evidence type="ECO:0000256" key="4">
    <source>
        <dbReference type="ARBA" id="ARBA00022741"/>
    </source>
</evidence>
<evidence type="ECO:0000313" key="12">
    <source>
        <dbReference type="RefSeq" id="XP_015188376.1"/>
    </source>
</evidence>
<dbReference type="PANTHER" id="PTHR24351">
    <property type="entry name" value="RIBOSOMAL PROTEIN S6 KINASE"/>
    <property type="match status" value="1"/>
</dbReference>
<dbReference type="InterPro" id="IPR017441">
    <property type="entry name" value="Protein_kinase_ATP_BS"/>
</dbReference>
<feature type="compositionally biased region" description="Polar residues" evidence="8">
    <location>
        <begin position="951"/>
        <end position="968"/>
    </location>
</feature>
<feature type="compositionally biased region" description="Low complexity" evidence="8">
    <location>
        <begin position="814"/>
        <end position="847"/>
    </location>
</feature>
<feature type="compositionally biased region" description="Low complexity" evidence="8">
    <location>
        <begin position="924"/>
        <end position="938"/>
    </location>
</feature>
<feature type="domain" description="Protein kinase" evidence="9">
    <location>
        <begin position="484"/>
        <end position="731"/>
    </location>
</feature>
<keyword evidence="3" id="KW-0808">Transferase</keyword>
<evidence type="ECO:0000256" key="7">
    <source>
        <dbReference type="PROSITE-ProRule" id="PRU10141"/>
    </source>
</evidence>